<feature type="compositionally biased region" description="Polar residues" evidence="1">
    <location>
        <begin position="623"/>
        <end position="637"/>
    </location>
</feature>
<dbReference type="OrthoDB" id="10345140at2759"/>
<accession>A0A1L0FEJ4</accession>
<gene>
    <name evidence="2" type="ORF">HGUI_00214</name>
</gene>
<keyword evidence="3" id="KW-1185">Reference proteome</keyword>
<feature type="region of interest" description="Disordered" evidence="1">
    <location>
        <begin position="623"/>
        <end position="649"/>
    </location>
</feature>
<protein>
    <submittedName>
        <fullName evidence="2">Uncharacterized protein</fullName>
    </submittedName>
</protein>
<dbReference type="EMBL" id="FQNF01000003">
    <property type="protein sequence ID" value="SGZ38014.1"/>
    <property type="molecule type" value="Genomic_DNA"/>
</dbReference>
<feature type="region of interest" description="Disordered" evidence="1">
    <location>
        <begin position="248"/>
        <end position="271"/>
    </location>
</feature>
<reference evidence="3" key="1">
    <citation type="submission" date="2016-11" db="EMBL/GenBank/DDBJ databases">
        <authorList>
            <person name="Guldener U."/>
        </authorList>
    </citation>
    <scope>NUCLEOTIDE SEQUENCE [LARGE SCALE GENOMIC DNA]</scope>
</reference>
<evidence type="ECO:0000256" key="1">
    <source>
        <dbReference type="SAM" id="MobiDB-lite"/>
    </source>
</evidence>
<dbReference type="VEuPathDB" id="FungiDB:HGUI_00214"/>
<dbReference type="AlphaFoldDB" id="A0A1L0FEJ4"/>
<name>A0A1L0FEJ4_9ASCO</name>
<organism evidence="2 3">
    <name type="scientific">Hanseniaspora guilliermondii</name>
    <dbReference type="NCBI Taxonomy" id="56406"/>
    <lineage>
        <taxon>Eukaryota</taxon>
        <taxon>Fungi</taxon>
        <taxon>Dikarya</taxon>
        <taxon>Ascomycota</taxon>
        <taxon>Saccharomycotina</taxon>
        <taxon>Saccharomycetes</taxon>
        <taxon>Saccharomycodales</taxon>
        <taxon>Saccharomycodaceae</taxon>
        <taxon>Hanseniaspora</taxon>
    </lineage>
</organism>
<dbReference type="Proteomes" id="UP000183365">
    <property type="component" value="Unassembled WGS sequence"/>
</dbReference>
<proteinExistence type="predicted"/>
<evidence type="ECO:0000313" key="2">
    <source>
        <dbReference type="EMBL" id="SGZ38014.1"/>
    </source>
</evidence>
<evidence type="ECO:0000313" key="3">
    <source>
        <dbReference type="Proteomes" id="UP000183365"/>
    </source>
</evidence>
<sequence>MVHDENDMPMSQDSNQKVQKLPIYSNETKILNLLGQTQVSDQKNNRYVQNLNCSGCIDVDCDYIYKIEKFTKLSTKLSKNIKQEIFIDTLFVYFKNHDITCKTKEHALNFLQHYKNRCDESSKFTSLSETTAYFFFKMINKEDVFNIIKNDSKKVFVPNILEMGNDQKLSILCCNCRFQTFVNTILMRTTSTLPSSIAMHTCENGSQEISTKRPISDVAAINKENSINHSKKQKTNKTKRQINVMDILKKKSNQKKPQEQNTSINEQKSRLQKLSPSDFFIKSNSDSISIGKKNKNEIINSRSISAGGTLTLRKPSSSVKPRSVSENKLGIDLSLLFDSEEEEENDITYEKIPHDLELDLSSSENNPTKQGDLLGQLDLDLLELSENDEDKDELIDNNQNEESTYAPKIKDDHALISVVKNKKKIIPLSSASLKHVQNVSKITDESESLPNNSRYTHREVIQSRIISDIPVDFARIQELKDTPQILKKQKNFTKEQFVIQRQASFIESINSPILKKTRQQLKSVNKKSSKKTMYNFAPQSNSIMDIHEELDDVRNVSLRDASIHSPKRLKKLIMSEEIKNDAIPLDEKSKNESNVSKSPSVIINKPDAVVEPLNKSNVSFNVQELEPSTPQKNQESKAQLVEEEESMQSPIKRPIVMESPVHSEIKKFTITKPSPSKMSTEPQQEVIGDDFQDSNSDLLRSFNDNRSMLSNPKDNELLDLHKNTSADSIELINSQPDHEFPCTDITFKDVLGWNIAESTLHMARRTLFVNNLEQAASLSLKTQDIKEFSRMLPRKNVSVIENEKHFHKSLLQKYYTSQKTLIIENHQRLIQKVDDCNDLNILIKLYNKLK</sequence>